<evidence type="ECO:0000256" key="3">
    <source>
        <dbReference type="ARBA" id="ARBA00022475"/>
    </source>
</evidence>
<evidence type="ECO:0000256" key="7">
    <source>
        <dbReference type="ARBA" id="ARBA00022989"/>
    </source>
</evidence>
<feature type="transmembrane region" description="Helical" evidence="9">
    <location>
        <begin position="250"/>
        <end position="273"/>
    </location>
</feature>
<feature type="domain" description="ABC transporter" evidence="10">
    <location>
        <begin position="353"/>
        <end position="586"/>
    </location>
</feature>
<evidence type="ECO:0000256" key="5">
    <source>
        <dbReference type="ARBA" id="ARBA00022741"/>
    </source>
</evidence>
<feature type="transmembrane region" description="Helical" evidence="9">
    <location>
        <begin position="12"/>
        <end position="28"/>
    </location>
</feature>
<dbReference type="InterPro" id="IPR003593">
    <property type="entry name" value="AAA+_ATPase"/>
</dbReference>
<dbReference type="GO" id="GO:0015658">
    <property type="term" value="F:branched-chain amino acid transmembrane transporter activity"/>
    <property type="evidence" value="ECO:0007669"/>
    <property type="project" value="InterPro"/>
</dbReference>
<name>A0A7J3SLF3_9CREN</name>
<evidence type="ECO:0000259" key="10">
    <source>
        <dbReference type="PROSITE" id="PS50893"/>
    </source>
</evidence>
<dbReference type="Gene3D" id="3.40.50.300">
    <property type="entry name" value="P-loop containing nucleotide triphosphate hydrolases"/>
    <property type="match status" value="1"/>
</dbReference>
<dbReference type="GO" id="GO:0016887">
    <property type="term" value="F:ATP hydrolysis activity"/>
    <property type="evidence" value="ECO:0007669"/>
    <property type="project" value="InterPro"/>
</dbReference>
<dbReference type="SUPFAM" id="SSF52540">
    <property type="entry name" value="P-loop containing nucleoside triphosphate hydrolases"/>
    <property type="match status" value="1"/>
</dbReference>
<dbReference type="GO" id="GO:0005524">
    <property type="term" value="F:ATP binding"/>
    <property type="evidence" value="ECO:0007669"/>
    <property type="project" value="UniProtKB-KW"/>
</dbReference>
<dbReference type="InterPro" id="IPR027417">
    <property type="entry name" value="P-loop_NTPase"/>
</dbReference>
<feature type="transmembrane region" description="Helical" evidence="9">
    <location>
        <begin position="90"/>
        <end position="109"/>
    </location>
</feature>
<accession>A0A7J3SLF3</accession>
<feature type="transmembrane region" description="Helical" evidence="9">
    <location>
        <begin position="285"/>
        <end position="306"/>
    </location>
</feature>
<dbReference type="PANTHER" id="PTHR45772">
    <property type="entry name" value="CONSERVED COMPONENT OF ABC TRANSPORTER FOR NATURAL AMINO ACIDS-RELATED"/>
    <property type="match status" value="1"/>
</dbReference>
<dbReference type="Pfam" id="PF02653">
    <property type="entry name" value="BPD_transp_2"/>
    <property type="match status" value="1"/>
</dbReference>
<keyword evidence="7 9" id="KW-1133">Transmembrane helix</keyword>
<evidence type="ECO:0000256" key="4">
    <source>
        <dbReference type="ARBA" id="ARBA00022692"/>
    </source>
</evidence>
<proteinExistence type="predicted"/>
<dbReference type="InterPro" id="IPR001851">
    <property type="entry name" value="ABC_transp_permease"/>
</dbReference>
<dbReference type="InterPro" id="IPR032823">
    <property type="entry name" value="BCA_ABC_TP_C"/>
</dbReference>
<evidence type="ECO:0000313" key="11">
    <source>
        <dbReference type="EMBL" id="HGZ60414.1"/>
    </source>
</evidence>
<protein>
    <submittedName>
        <fullName evidence="11">Branched-chain amino acid ABC transporter ATP-binding protein/permease</fullName>
    </submittedName>
</protein>
<evidence type="ECO:0000256" key="6">
    <source>
        <dbReference type="ARBA" id="ARBA00022840"/>
    </source>
</evidence>
<dbReference type="GO" id="GO:0005886">
    <property type="term" value="C:plasma membrane"/>
    <property type="evidence" value="ECO:0007669"/>
    <property type="project" value="UniProtKB-SubCell"/>
</dbReference>
<sequence length="593" mass="64753">MKSIGVNKFKNFAIIATFSFLLSLAFVSKNAFYLNLIFTIYMFAGLASAWNIVGGFAGQLSLGHSAFYGLGAYGTSVLFVKYGLPPIVGIWLGILLAIILAIIIGYPCFRLRGPFFTLATIAVGEVLLILAVNLKNLTAGSEGLSIPFAPSLYNLSFESKTPYAFMAFLFMILSVGSTYFIKKSRLGYELFALRDEDQAAEALGVNTTKAKILALVISAVITALGGGIYAQYVLFLEPHSEFSLATSVNFAMIAMVGGLGTVVGPTIGAFILIPLQEILRAWLGGASQGLYFIIYGVLIMLVVMFMPQGVLQLCLKPIHGFMQKFIRYNDEVPQIISFEAYNNIHDFPGDEILRVESVSKRFGGIHAVDNVSFSVNKGEIIGIIGPNGAGKSTMFDLLSGIYLPDSGRIIYKSITISDIRKSYKICHLGIGRTFQIVKPFENITVLENVMVGAFCRKRKVKDAKQTALEILAMVGLIDKKDQLGHSLTLADKKRLEVARALATYPDVLLLDEVMAGLTPAEVEEAIMLIRRLRDYGITVMVVEHVMQAIMSLSNRIIVMAEGKKVAEGTPAEIIHDPVVIKAYLGYEYESPTA</sequence>
<dbReference type="CDD" id="cd03219">
    <property type="entry name" value="ABC_Mj1267_LivG_branched"/>
    <property type="match status" value="1"/>
</dbReference>
<gene>
    <name evidence="11" type="ORF">ENW83_04325</name>
</gene>
<keyword evidence="6 11" id="KW-0067">ATP-binding</keyword>
<keyword evidence="4 9" id="KW-0812">Transmembrane</keyword>
<dbReference type="SMART" id="SM00382">
    <property type="entry name" value="AAA"/>
    <property type="match status" value="1"/>
</dbReference>
<dbReference type="CDD" id="cd06581">
    <property type="entry name" value="TM_PBP1_LivM_like"/>
    <property type="match status" value="1"/>
</dbReference>
<dbReference type="InterPro" id="IPR043428">
    <property type="entry name" value="LivM-like"/>
</dbReference>
<keyword evidence="8 9" id="KW-0472">Membrane</keyword>
<feature type="transmembrane region" description="Helical" evidence="9">
    <location>
        <begin position="116"/>
        <end position="134"/>
    </location>
</feature>
<feature type="transmembrane region" description="Helical" evidence="9">
    <location>
        <begin position="163"/>
        <end position="181"/>
    </location>
</feature>
<dbReference type="InterPro" id="IPR051120">
    <property type="entry name" value="ABC_AA/LPS_Transport"/>
</dbReference>
<evidence type="ECO:0000256" key="8">
    <source>
        <dbReference type="ARBA" id="ARBA00023136"/>
    </source>
</evidence>
<organism evidence="11">
    <name type="scientific">Fervidicoccus fontis</name>
    <dbReference type="NCBI Taxonomy" id="683846"/>
    <lineage>
        <taxon>Archaea</taxon>
        <taxon>Thermoproteota</taxon>
        <taxon>Thermoprotei</taxon>
        <taxon>Fervidicoccales</taxon>
        <taxon>Fervidicoccaceae</taxon>
        <taxon>Fervidicoccus</taxon>
    </lineage>
</organism>
<keyword evidence="3" id="KW-1003">Cell membrane</keyword>
<keyword evidence="5" id="KW-0547">Nucleotide-binding</keyword>
<comment type="caution">
    <text evidence="11">The sequence shown here is derived from an EMBL/GenBank/DDBJ whole genome shotgun (WGS) entry which is preliminary data.</text>
</comment>
<dbReference type="AlphaFoldDB" id="A0A7J3SLF3"/>
<feature type="transmembrane region" description="Helical" evidence="9">
    <location>
        <begin position="212"/>
        <end position="230"/>
    </location>
</feature>
<dbReference type="Pfam" id="PF00005">
    <property type="entry name" value="ABC_tran"/>
    <property type="match status" value="1"/>
</dbReference>
<keyword evidence="2" id="KW-0813">Transport</keyword>
<dbReference type="InterPro" id="IPR003439">
    <property type="entry name" value="ABC_transporter-like_ATP-bd"/>
</dbReference>
<evidence type="ECO:0000256" key="1">
    <source>
        <dbReference type="ARBA" id="ARBA00004651"/>
    </source>
</evidence>
<dbReference type="EMBL" id="DTLS01000124">
    <property type="protein sequence ID" value="HGZ60414.1"/>
    <property type="molecule type" value="Genomic_DNA"/>
</dbReference>
<evidence type="ECO:0000256" key="2">
    <source>
        <dbReference type="ARBA" id="ARBA00022448"/>
    </source>
</evidence>
<reference evidence="11" key="1">
    <citation type="journal article" date="2020" name="mSystems">
        <title>Genome- and Community-Level Interaction Insights into Carbon Utilization and Element Cycling Functions of Hydrothermarchaeota in Hydrothermal Sediment.</title>
        <authorList>
            <person name="Zhou Z."/>
            <person name="Liu Y."/>
            <person name="Xu W."/>
            <person name="Pan J."/>
            <person name="Luo Z.H."/>
            <person name="Li M."/>
        </authorList>
    </citation>
    <scope>NUCLEOTIDE SEQUENCE [LARGE SCALE GENOMIC DNA]</scope>
    <source>
        <strain evidence="11">SpSt-885</strain>
    </source>
</reference>
<dbReference type="Pfam" id="PF12399">
    <property type="entry name" value="BCA_ABC_TP_C"/>
    <property type="match status" value="1"/>
</dbReference>
<feature type="transmembrane region" description="Helical" evidence="9">
    <location>
        <begin position="65"/>
        <end position="84"/>
    </location>
</feature>
<dbReference type="PROSITE" id="PS50893">
    <property type="entry name" value="ABC_TRANSPORTER_2"/>
    <property type="match status" value="1"/>
</dbReference>
<evidence type="ECO:0000256" key="9">
    <source>
        <dbReference type="SAM" id="Phobius"/>
    </source>
</evidence>
<comment type="subcellular location">
    <subcellularLocation>
        <location evidence="1">Cell membrane</location>
        <topology evidence="1">Multi-pass membrane protein</topology>
    </subcellularLocation>
</comment>
<feature type="transmembrane region" description="Helical" evidence="9">
    <location>
        <begin position="34"/>
        <end position="53"/>
    </location>
</feature>